<dbReference type="SMART" id="SM00473">
    <property type="entry name" value="PAN_AP"/>
    <property type="match status" value="1"/>
</dbReference>
<evidence type="ECO:0000259" key="17">
    <source>
        <dbReference type="PROSITE" id="PS50927"/>
    </source>
</evidence>
<evidence type="ECO:0000256" key="7">
    <source>
        <dbReference type="ARBA" id="ARBA00022777"/>
    </source>
</evidence>
<evidence type="ECO:0000256" key="10">
    <source>
        <dbReference type="ARBA" id="ARBA00023180"/>
    </source>
</evidence>
<evidence type="ECO:0000259" key="16">
    <source>
        <dbReference type="PROSITE" id="PS50011"/>
    </source>
</evidence>
<evidence type="ECO:0000256" key="5">
    <source>
        <dbReference type="ARBA" id="ARBA00022729"/>
    </source>
</evidence>
<dbReference type="InterPro" id="IPR001480">
    <property type="entry name" value="Bulb-type_lectin_dom"/>
</dbReference>
<dbReference type="Pfam" id="PF01453">
    <property type="entry name" value="B_lectin"/>
    <property type="match status" value="1"/>
</dbReference>
<evidence type="ECO:0000256" key="13">
    <source>
        <dbReference type="PIRNR" id="PIRNR000641"/>
    </source>
</evidence>
<dbReference type="Gramene" id="Jr16_17160_p1">
    <property type="protein sequence ID" value="cds.Jr16_17160_p1"/>
    <property type="gene ID" value="Jr16_17160"/>
</dbReference>
<feature type="chain" id="PRO_5033048211" description="Receptor-like serine/threonine-protein kinase" evidence="15">
    <location>
        <begin position="24"/>
        <end position="845"/>
    </location>
</feature>
<comment type="catalytic activity">
    <reaction evidence="12 13">
        <text>L-seryl-[protein] + ATP = O-phospho-L-seryl-[protein] + ADP + H(+)</text>
        <dbReference type="Rhea" id="RHEA:17989"/>
        <dbReference type="Rhea" id="RHEA-COMP:9863"/>
        <dbReference type="Rhea" id="RHEA-COMP:11604"/>
        <dbReference type="ChEBI" id="CHEBI:15378"/>
        <dbReference type="ChEBI" id="CHEBI:29999"/>
        <dbReference type="ChEBI" id="CHEBI:30616"/>
        <dbReference type="ChEBI" id="CHEBI:83421"/>
        <dbReference type="ChEBI" id="CHEBI:456216"/>
        <dbReference type="EC" id="2.7.11.1"/>
    </reaction>
</comment>
<keyword evidence="14" id="KW-0812">Transmembrane</keyword>
<dbReference type="Gene3D" id="3.30.200.20">
    <property type="entry name" value="Phosphorylase Kinase, domain 1"/>
    <property type="match status" value="1"/>
</dbReference>
<evidence type="ECO:0000256" key="8">
    <source>
        <dbReference type="ARBA" id="ARBA00022840"/>
    </source>
</evidence>
<dbReference type="PANTHER" id="PTHR27002">
    <property type="entry name" value="RECEPTOR-LIKE SERINE/THREONINE-PROTEIN KINASE SD1-8"/>
    <property type="match status" value="1"/>
</dbReference>
<comment type="subcellular location">
    <subcellularLocation>
        <location evidence="1">Cell membrane</location>
        <topology evidence="1">Single-pass type I membrane protein</topology>
    </subcellularLocation>
</comment>
<dbReference type="PROSITE" id="PS50927">
    <property type="entry name" value="BULB_LECTIN"/>
    <property type="match status" value="1"/>
</dbReference>
<evidence type="ECO:0000256" key="3">
    <source>
        <dbReference type="ARBA" id="ARBA00022527"/>
    </source>
</evidence>
<dbReference type="AlphaFoldDB" id="A0A833SL67"/>
<gene>
    <name evidence="19" type="ORF">F2P56_036390</name>
</gene>
<dbReference type="Gene3D" id="1.10.510.10">
    <property type="entry name" value="Transferase(Phosphotransferase) domain 1"/>
    <property type="match status" value="1"/>
</dbReference>
<keyword evidence="14" id="KW-0472">Membrane</keyword>
<evidence type="ECO:0000256" key="11">
    <source>
        <dbReference type="ARBA" id="ARBA00047899"/>
    </source>
</evidence>
<dbReference type="GO" id="GO:0005524">
    <property type="term" value="F:ATP binding"/>
    <property type="evidence" value="ECO:0007669"/>
    <property type="project" value="UniProtKB-KW"/>
</dbReference>
<dbReference type="InterPro" id="IPR000858">
    <property type="entry name" value="S_locus_glycoprot_dom"/>
</dbReference>
<protein>
    <recommendedName>
        <fullName evidence="13">Receptor-like serine/threonine-protein kinase</fullName>
        <ecNumber evidence="13">2.7.11.1</ecNumber>
    </recommendedName>
</protein>
<dbReference type="PANTHER" id="PTHR27002:SF812">
    <property type="entry name" value="RECEPTOR-LIKE SERINE_THREONINE-PROTEIN KINASE"/>
    <property type="match status" value="1"/>
</dbReference>
<evidence type="ECO:0000256" key="15">
    <source>
        <dbReference type="SAM" id="SignalP"/>
    </source>
</evidence>
<feature type="domain" description="Apple" evidence="18">
    <location>
        <begin position="345"/>
        <end position="429"/>
    </location>
</feature>
<dbReference type="PIRSF" id="PIRSF000641">
    <property type="entry name" value="SRK"/>
    <property type="match status" value="1"/>
</dbReference>
<keyword evidence="10" id="KW-0325">Glycoprotein</keyword>
<dbReference type="InterPro" id="IPR024171">
    <property type="entry name" value="SRK-like_kinase"/>
</dbReference>
<reference evidence="19" key="1">
    <citation type="submission" date="2015-10" db="EMBL/GenBank/DDBJ databases">
        <authorList>
            <person name="Martinez-Garcia P.J."/>
            <person name="Crepeau M.W."/>
            <person name="Puiu D."/>
            <person name="Gonzalez-Ibeas D."/>
            <person name="Whalen J."/>
            <person name="Stevens K."/>
            <person name="Paul R."/>
            <person name="Butterfield T."/>
            <person name="Britton M."/>
            <person name="Reagan R."/>
            <person name="Chakraborty S."/>
            <person name="Walawage S.L."/>
            <person name="Vasquez-Gross H.A."/>
            <person name="Cardeno C."/>
            <person name="Famula R."/>
            <person name="Pratt K."/>
            <person name="Kuruganti S."/>
            <person name="Aradhya M.K."/>
            <person name="Leslie C.A."/>
            <person name="Dandekar A.M."/>
            <person name="Salzberg S.L."/>
            <person name="Wegrzyn J.L."/>
            <person name="Langley C.H."/>
            <person name="Neale D.B."/>
        </authorList>
    </citation>
    <scope>NUCLEOTIDE SEQUENCE</scope>
    <source>
        <tissue evidence="19">Leaves</tissue>
    </source>
</reference>
<dbReference type="InterPro" id="IPR011009">
    <property type="entry name" value="Kinase-like_dom_sf"/>
</dbReference>
<dbReference type="SMART" id="SM00220">
    <property type="entry name" value="S_TKc"/>
    <property type="match status" value="1"/>
</dbReference>
<keyword evidence="9" id="KW-1015">Disulfide bond</keyword>
<comment type="caution">
    <text evidence="19">The sequence shown here is derived from an EMBL/GenBank/DDBJ whole genome shotgun (WGS) entry which is preliminary data.</text>
</comment>
<comment type="catalytic activity">
    <reaction evidence="11 13">
        <text>L-threonyl-[protein] + ATP = O-phospho-L-threonyl-[protein] + ADP + H(+)</text>
        <dbReference type="Rhea" id="RHEA:46608"/>
        <dbReference type="Rhea" id="RHEA-COMP:11060"/>
        <dbReference type="Rhea" id="RHEA-COMP:11605"/>
        <dbReference type="ChEBI" id="CHEBI:15378"/>
        <dbReference type="ChEBI" id="CHEBI:30013"/>
        <dbReference type="ChEBI" id="CHEBI:30616"/>
        <dbReference type="ChEBI" id="CHEBI:61977"/>
        <dbReference type="ChEBI" id="CHEBI:456216"/>
        <dbReference type="EC" id="2.7.11.1"/>
    </reaction>
</comment>
<dbReference type="Pfam" id="PF00954">
    <property type="entry name" value="S_locus_glycop"/>
    <property type="match status" value="1"/>
</dbReference>
<dbReference type="InterPro" id="IPR000719">
    <property type="entry name" value="Prot_kinase_dom"/>
</dbReference>
<evidence type="ECO:0000313" key="19">
    <source>
        <dbReference type="EMBL" id="KAF5443866.1"/>
    </source>
</evidence>
<feature type="domain" description="Bulb-type lectin" evidence="17">
    <location>
        <begin position="29"/>
        <end position="154"/>
    </location>
</feature>
<dbReference type="PROSITE" id="PS50948">
    <property type="entry name" value="PAN"/>
    <property type="match status" value="1"/>
</dbReference>
<dbReference type="CDD" id="cd00028">
    <property type="entry name" value="B_lectin"/>
    <property type="match status" value="1"/>
</dbReference>
<proteinExistence type="inferred from homology"/>
<keyword evidence="2" id="KW-1003">Cell membrane</keyword>
<evidence type="ECO:0000313" key="20">
    <source>
        <dbReference type="Proteomes" id="UP000619265"/>
    </source>
</evidence>
<evidence type="ECO:0000259" key="18">
    <source>
        <dbReference type="PROSITE" id="PS50948"/>
    </source>
</evidence>
<dbReference type="EC" id="2.7.11.1" evidence="13"/>
<accession>A0A833SL67</accession>
<dbReference type="Pfam" id="PF07714">
    <property type="entry name" value="PK_Tyr_Ser-Thr"/>
    <property type="match status" value="1"/>
</dbReference>
<keyword evidence="4 13" id="KW-0808">Transferase</keyword>
<dbReference type="GO" id="GO:0005886">
    <property type="term" value="C:plasma membrane"/>
    <property type="evidence" value="ECO:0007669"/>
    <property type="project" value="UniProtKB-SubCell"/>
</dbReference>
<sequence>MVTNIAKSWHFFVLLLTLSYCKACFSLVGDTISAGRVLTVNDRLESQGGIFELGFNRLPSSSSRIYLCIWYKNFDAKDIVWVANRENPLSDPSSLKLKLSEDGNLVLLGDSSKIPFWSTKLSSPLSKSTEAVLRDDGNLVLRDNSSLNTIFWESFDHPTDTWLPGAKLGIDKVTGKSKQIISWKSLEDPAPGMFSFGLDPNGSMSQFILRWNRTQIYWRTGDWTGKSFSLAPDMWMNDVSNYNFVSSEKEQYFIFSVKNTSRFRFYITPSGQIQQMARNPSPWAWAIFWSQPANPCGVYASCGAFGVCTKYGNCECLKGFEPSSIEDANLKDWSGVCVRKLPLQCENSKPANGKSDSFLEMSNMGLPVNPITYLSGSARICEKSCMEKCSCTAYAYNINTCMIWEGALLNITQLPDGDPVGKVIHLRLAGDEHQIRTKGNKWRVRVIIGVLVPAAVVILCLCICFSRGKLKRKGEQASSNDIRCFDFNTEFHAMSDEPITEDNLKRRGKKDAELPLFSYKSVLAATNNFSIANKLGEGGFGPVYKGKLFRGQEIAVKMLSKNSGQGLEEFRNETILIAKLQHRNLVRVLGCCIEQDEKILIYEYMPNKSLDFYLFDPTKKKMLNWETRIHIIEGIAQGLLYLHQHSRLRVIHRDLKPSNILLDSRMNPKISDFGMARIVGDNQTHANTRRIVGTYGYMSPEYAMEGLYSIKSDVFSFGVLLLEIVSGKKNTGFYNSESLNLLNYVWELWTTDQSLDLMDLIIGYPPSISILLRLIHIGLLCVQESPTDRPAMLDVVSMISNEHAPLPTPKKPAFIRGRTAMDRNSAVNMSAGVNNLLTISIMEPR</sequence>
<organism evidence="19 20">
    <name type="scientific">Juglans regia</name>
    <name type="common">English walnut</name>
    <dbReference type="NCBI Taxonomy" id="51240"/>
    <lineage>
        <taxon>Eukaryota</taxon>
        <taxon>Viridiplantae</taxon>
        <taxon>Streptophyta</taxon>
        <taxon>Embryophyta</taxon>
        <taxon>Tracheophyta</taxon>
        <taxon>Spermatophyta</taxon>
        <taxon>Magnoliopsida</taxon>
        <taxon>eudicotyledons</taxon>
        <taxon>Gunneridae</taxon>
        <taxon>Pentapetalae</taxon>
        <taxon>rosids</taxon>
        <taxon>fabids</taxon>
        <taxon>Fagales</taxon>
        <taxon>Juglandaceae</taxon>
        <taxon>Juglans</taxon>
    </lineage>
</organism>
<keyword evidence="8 13" id="KW-0067">ATP-binding</keyword>
<dbReference type="InterPro" id="IPR036426">
    <property type="entry name" value="Bulb-type_lectin_dom_sf"/>
</dbReference>
<feature type="domain" description="Protein kinase" evidence="16">
    <location>
        <begin position="529"/>
        <end position="806"/>
    </location>
</feature>
<keyword evidence="5 15" id="KW-0732">Signal</keyword>
<evidence type="ECO:0000256" key="2">
    <source>
        <dbReference type="ARBA" id="ARBA00022475"/>
    </source>
</evidence>
<dbReference type="SUPFAM" id="SSF51110">
    <property type="entry name" value="alpha-D-mannose-specific plant lectins"/>
    <property type="match status" value="1"/>
</dbReference>
<evidence type="ECO:0000256" key="4">
    <source>
        <dbReference type="ARBA" id="ARBA00022679"/>
    </source>
</evidence>
<dbReference type="InterPro" id="IPR001245">
    <property type="entry name" value="Ser-Thr/Tyr_kinase_cat_dom"/>
</dbReference>
<keyword evidence="3 13" id="KW-0723">Serine/threonine-protein kinase</keyword>
<dbReference type="InterPro" id="IPR008271">
    <property type="entry name" value="Ser/Thr_kinase_AS"/>
</dbReference>
<dbReference type="Proteomes" id="UP000619265">
    <property type="component" value="Unassembled WGS sequence"/>
</dbReference>
<keyword evidence="6 13" id="KW-0547">Nucleotide-binding</keyword>
<dbReference type="Gene3D" id="2.90.10.10">
    <property type="entry name" value="Bulb-type lectin domain"/>
    <property type="match status" value="1"/>
</dbReference>
<reference evidence="19" key="2">
    <citation type="submission" date="2020-03" db="EMBL/GenBank/DDBJ databases">
        <title>Walnut 2.0.</title>
        <authorList>
            <person name="Marrano A."/>
            <person name="Britton M."/>
            <person name="Zimin A.V."/>
            <person name="Zaini P.A."/>
            <person name="Workman R."/>
            <person name="Puiu D."/>
            <person name="Bianco L."/>
            <person name="Allen B.J."/>
            <person name="Troggio M."/>
            <person name="Leslie C.A."/>
            <person name="Timp W."/>
            <person name="Dendekar A."/>
            <person name="Salzberg S.L."/>
            <person name="Neale D.B."/>
        </authorList>
    </citation>
    <scope>NUCLEOTIDE SEQUENCE</scope>
    <source>
        <tissue evidence="19">Leaves</tissue>
    </source>
</reference>
<feature type="signal peptide" evidence="15">
    <location>
        <begin position="1"/>
        <end position="23"/>
    </location>
</feature>
<feature type="transmembrane region" description="Helical" evidence="14">
    <location>
        <begin position="442"/>
        <end position="465"/>
    </location>
</feature>
<dbReference type="EMBL" id="LIHL02000016">
    <property type="protein sequence ID" value="KAF5443866.1"/>
    <property type="molecule type" value="Genomic_DNA"/>
</dbReference>
<dbReference type="InterPro" id="IPR003609">
    <property type="entry name" value="Pan_app"/>
</dbReference>
<dbReference type="PROSITE" id="PS50011">
    <property type="entry name" value="PROTEIN_KINASE_DOM"/>
    <property type="match status" value="1"/>
</dbReference>
<dbReference type="CDD" id="cd01098">
    <property type="entry name" value="PAN_AP_plant"/>
    <property type="match status" value="1"/>
</dbReference>
<dbReference type="FunFam" id="3.30.200.20:FF:000951">
    <property type="entry name" value="Uncharacterized protein"/>
    <property type="match status" value="1"/>
</dbReference>
<evidence type="ECO:0000256" key="9">
    <source>
        <dbReference type="ARBA" id="ARBA00023157"/>
    </source>
</evidence>
<dbReference type="CDD" id="cd14066">
    <property type="entry name" value="STKc_IRAK"/>
    <property type="match status" value="1"/>
</dbReference>
<keyword evidence="7 13" id="KW-0418">Kinase</keyword>
<comment type="similarity">
    <text evidence="13">Belongs to the protein kinase superfamily. Ser/Thr protein kinase family.</text>
</comment>
<dbReference type="FunFam" id="1.10.510.10:FF:000060">
    <property type="entry name" value="G-type lectin S-receptor-like serine/threonine-protein kinase"/>
    <property type="match status" value="1"/>
</dbReference>
<dbReference type="PROSITE" id="PS00108">
    <property type="entry name" value="PROTEIN_KINASE_ST"/>
    <property type="match status" value="1"/>
</dbReference>
<name>A0A833SL67_JUGRE</name>
<evidence type="ECO:0000256" key="6">
    <source>
        <dbReference type="ARBA" id="ARBA00022741"/>
    </source>
</evidence>
<keyword evidence="14" id="KW-1133">Transmembrane helix</keyword>
<evidence type="ECO:0000256" key="14">
    <source>
        <dbReference type="SAM" id="Phobius"/>
    </source>
</evidence>
<dbReference type="Pfam" id="PF08276">
    <property type="entry name" value="PAN_2"/>
    <property type="match status" value="1"/>
</dbReference>
<evidence type="ECO:0000256" key="12">
    <source>
        <dbReference type="ARBA" id="ARBA00048679"/>
    </source>
</evidence>
<dbReference type="SMART" id="SM00108">
    <property type="entry name" value="B_lectin"/>
    <property type="match status" value="1"/>
</dbReference>
<dbReference type="GO" id="GO:0004674">
    <property type="term" value="F:protein serine/threonine kinase activity"/>
    <property type="evidence" value="ECO:0007669"/>
    <property type="project" value="UniProtKB-KW"/>
</dbReference>
<dbReference type="SUPFAM" id="SSF56112">
    <property type="entry name" value="Protein kinase-like (PK-like)"/>
    <property type="match status" value="1"/>
</dbReference>
<dbReference type="GO" id="GO:0048544">
    <property type="term" value="P:recognition of pollen"/>
    <property type="evidence" value="ECO:0007669"/>
    <property type="project" value="InterPro"/>
</dbReference>
<evidence type="ECO:0000256" key="1">
    <source>
        <dbReference type="ARBA" id="ARBA00004251"/>
    </source>
</evidence>